<dbReference type="OrthoDB" id="265333at2759"/>
<evidence type="ECO:0000256" key="1">
    <source>
        <dbReference type="SAM" id="MobiDB-lite"/>
    </source>
</evidence>
<dbReference type="GeneID" id="22575249"/>
<gene>
    <name evidence="3" type="ORF">LPMP_230450</name>
</gene>
<dbReference type="Proteomes" id="UP000063063">
    <property type="component" value="Chromosome 23"/>
</dbReference>
<feature type="region of interest" description="Disordered" evidence="1">
    <location>
        <begin position="486"/>
        <end position="508"/>
    </location>
</feature>
<reference evidence="3 4" key="1">
    <citation type="journal article" date="2015" name="Sci. Rep.">
        <title>The genome of Leishmania panamensis: insights into genomics of the L. (Viannia) subgenus.</title>
        <authorList>
            <person name="Llanes A."/>
            <person name="Restrepo C.M."/>
            <person name="Vecchio G.D."/>
            <person name="Anguizola F.J."/>
            <person name="Lleonart R."/>
        </authorList>
    </citation>
    <scope>NUCLEOTIDE SEQUENCE [LARGE SCALE GENOMIC DNA]</scope>
    <source>
        <strain evidence="3 4">MHOM/PA/94/PSC-1</strain>
    </source>
</reference>
<evidence type="ECO:0000313" key="4">
    <source>
        <dbReference type="Proteomes" id="UP000063063"/>
    </source>
</evidence>
<dbReference type="VEuPathDB" id="TriTrypDB:LPMP_230450"/>
<keyword evidence="2" id="KW-0472">Membrane</keyword>
<feature type="compositionally biased region" description="Polar residues" evidence="1">
    <location>
        <begin position="48"/>
        <end position="57"/>
    </location>
</feature>
<keyword evidence="2" id="KW-1133">Transmembrane helix</keyword>
<dbReference type="eggNOG" id="ENOG502SI0F">
    <property type="taxonomic scope" value="Eukaryota"/>
</dbReference>
<protein>
    <submittedName>
        <fullName evidence="3">Uncharacterized protein</fullName>
    </submittedName>
</protein>
<evidence type="ECO:0000313" key="3">
    <source>
        <dbReference type="EMBL" id="AIN98496.1"/>
    </source>
</evidence>
<dbReference type="EMBL" id="CP009392">
    <property type="protein sequence ID" value="AIN98496.1"/>
    <property type="molecule type" value="Genomic_DNA"/>
</dbReference>
<sequence length="1443" mass="156109">MHPHLLSQSTANAPTMGVRPAGRAPAALASVPQHSSLTKFSRRLQARPATTSISPRSVATKVRGSRENTPLKQRVLAECRTLATPHRRTNGSPAAIPRGSDAPRVHVRINTAVSVARRCMSSLPRTTRRMAIAHPRRSSSVATPLSKKSRSPSRATPRSVSRLTTRPPQVPPNTRCCASTLTNAKQQHRPSAPRHIANAPSATVSHTCIPRPRHASTDAGFGGHVNEPFATYAWLPSSLASRENVEPLSAMPMPSSAFNRSSAAPSTRSATPPTISAATLRNVCGAVQPTSTPLQVHAAHRCKLHPGLTCSLRAASSIEPAFLVHEIPPASALVLPDSSDAQLRQLFATLFVRTSDSTWSLHRHILPFLAARQNCIMPVSPSQVAAFVGFADHSDGGVQVKERTGVAGDTHNERSLCDGPRITKAMSRFASQLCYWFVYVGVLGSSEAIHWDTLLMPLESTSAPSHRSFLWGNDTAGSTAAARAPMTRSNSPSVHPATPEKQPCCRSPHQSLSNFPAVSSPTQCVGTVTEVPIQCQHRRMPDDGDDDDEENSPTSTMLWHTDQLDNSTLGFAATSPVASVEFRSVVKVPPVVQEVVFVRGYKVLQALLANREAQLAHMKEGPMAALLRAIGTAAGADKRTSTNLEQSAHCLAEPHPSVIRTVYRRVRFYLRLHAFVRELCVYLRAHQARPWQRESYILESVVSSRLRVTASFASVDARMAGKAKMSAIAETSTGGGGRWKPVRDALVKGVLCAAFHAAPTRVSANSLQTLLVLQHADATRVVLRAAEVIRRDVTGEGLPHASNAVVASSSFPSSHSCEVSTSEGTTSSRLPVQLLRIFPLPRWSSLAQPGTASPKHATSFDLVASWALGFALALAVLSNFLFIFGAQLVWTLWWTTSREASANGDTAQHLHVLHRTWMLSFVKECSIILLLLACTARVAHRAGEVVASIEVTHAVVTAQSAALTRASEGWLQVAWALHSGNTVAAHAVQRCMDRLRLVGNAVDDFEAAPLGLRHALSRGMWSRYWFVFFMAALVTCTIKMSLHLGQYVELTAVVMLAWGTSVARVCETRQQRRRALAWWLYCQATTAESFAEDLLRTAGDRCSEALSSGTAADEKGGSAARGLLSSDCASLPTLCTISLPVLEELAKVACLVEWSEGRLLPRYQGSHGTSPANLAELTTQWFWEQLCGRAAPTYSKGVSSVAVVETTMWACRRSLEAEQRQRGAASLPVAEAVAYVLPWALDYEKALPPLTGALEGCHDYQVSEALAPFAAAASRDASAAAHAPPHRSFSPLSSHVFQENSAMDASLPLDVELRRLPYLSQLQGRLVVCTAFVLASLRAAPRAMSEAVGGCSASFSTYMGERTFTLLVYLVHSQLYVTPSLWCTKGSERASAARWRQAATRTRDTLQLLQRVTLLAQQRDVRDPPAGRAYATVLPSVLHALFR</sequence>
<feature type="transmembrane region" description="Helical" evidence="2">
    <location>
        <begin position="1024"/>
        <end position="1042"/>
    </location>
</feature>
<dbReference type="VEuPathDB" id="TriTrypDB:LPAL13_230009900"/>
<proteinExistence type="predicted"/>
<name>A0A088SA24_LEIPA</name>
<feature type="transmembrane region" description="Helical" evidence="2">
    <location>
        <begin position="866"/>
        <end position="893"/>
    </location>
</feature>
<feature type="region of interest" description="Disordered" evidence="1">
    <location>
        <begin position="83"/>
        <end position="103"/>
    </location>
</feature>
<keyword evidence="2" id="KW-0812">Transmembrane</keyword>
<feature type="region of interest" description="Disordered" evidence="1">
    <location>
        <begin position="1"/>
        <end position="69"/>
    </location>
</feature>
<feature type="region of interest" description="Disordered" evidence="1">
    <location>
        <begin position="122"/>
        <end position="177"/>
    </location>
</feature>
<accession>A0A088SA24</accession>
<feature type="compositionally biased region" description="Polar residues" evidence="1">
    <location>
        <begin position="1"/>
        <end position="13"/>
    </location>
</feature>
<dbReference type="RefSeq" id="XP_010699203.1">
    <property type="nucleotide sequence ID" value="XM_010700901.1"/>
</dbReference>
<keyword evidence="4" id="KW-1185">Reference proteome</keyword>
<organism evidence="3 4">
    <name type="scientific">Leishmania panamensis</name>
    <dbReference type="NCBI Taxonomy" id="5679"/>
    <lineage>
        <taxon>Eukaryota</taxon>
        <taxon>Discoba</taxon>
        <taxon>Euglenozoa</taxon>
        <taxon>Kinetoplastea</taxon>
        <taxon>Metakinetoplastina</taxon>
        <taxon>Trypanosomatida</taxon>
        <taxon>Trypanosomatidae</taxon>
        <taxon>Leishmaniinae</taxon>
        <taxon>Leishmania</taxon>
        <taxon>Leishmania guyanensis species complex</taxon>
    </lineage>
</organism>
<dbReference type="KEGG" id="lpan:LPMP_230450"/>
<evidence type="ECO:0000256" key="2">
    <source>
        <dbReference type="SAM" id="Phobius"/>
    </source>
</evidence>
<feature type="compositionally biased region" description="Polar residues" evidence="1">
    <location>
        <begin position="152"/>
        <end position="167"/>
    </location>
</feature>